<feature type="transmembrane region" description="Helical" evidence="1">
    <location>
        <begin position="230"/>
        <end position="253"/>
    </location>
</feature>
<evidence type="ECO:0000313" key="3">
    <source>
        <dbReference type="Proteomes" id="UP000785679"/>
    </source>
</evidence>
<keyword evidence="1" id="KW-0472">Membrane</keyword>
<feature type="transmembrane region" description="Helical" evidence="1">
    <location>
        <begin position="203"/>
        <end position="224"/>
    </location>
</feature>
<keyword evidence="1" id="KW-0812">Transmembrane</keyword>
<dbReference type="EMBL" id="RRYP01005376">
    <property type="protein sequence ID" value="TNV82096.1"/>
    <property type="molecule type" value="Genomic_DNA"/>
</dbReference>
<feature type="transmembrane region" description="Helical" evidence="1">
    <location>
        <begin position="265"/>
        <end position="285"/>
    </location>
</feature>
<dbReference type="Gene3D" id="1.20.1250.20">
    <property type="entry name" value="MFS general substrate transporter like domains"/>
    <property type="match status" value="1"/>
</dbReference>
<feature type="transmembrane region" description="Helical" evidence="1">
    <location>
        <begin position="454"/>
        <end position="473"/>
    </location>
</feature>
<gene>
    <name evidence="2" type="ORF">FGO68_gene9164</name>
</gene>
<name>A0A8J8NUN2_HALGN</name>
<feature type="transmembrane region" description="Helical" evidence="1">
    <location>
        <begin position="628"/>
        <end position="650"/>
    </location>
</feature>
<reference evidence="2" key="1">
    <citation type="submission" date="2019-06" db="EMBL/GenBank/DDBJ databases">
        <authorList>
            <person name="Zheng W."/>
        </authorList>
    </citation>
    <scope>NUCLEOTIDE SEQUENCE</scope>
    <source>
        <strain evidence="2">QDHG01</strain>
    </source>
</reference>
<keyword evidence="1" id="KW-1133">Transmembrane helix</keyword>
<evidence type="ECO:0000256" key="1">
    <source>
        <dbReference type="SAM" id="Phobius"/>
    </source>
</evidence>
<feature type="transmembrane region" description="Helical" evidence="1">
    <location>
        <begin position="291"/>
        <end position="314"/>
    </location>
</feature>
<protein>
    <submittedName>
        <fullName evidence="2">Uncharacterized protein</fullName>
    </submittedName>
</protein>
<feature type="transmembrane region" description="Helical" evidence="1">
    <location>
        <begin position="79"/>
        <end position="99"/>
    </location>
</feature>
<dbReference type="Proteomes" id="UP000785679">
    <property type="component" value="Unassembled WGS sequence"/>
</dbReference>
<dbReference type="InterPro" id="IPR036259">
    <property type="entry name" value="MFS_trans_sf"/>
</dbReference>
<proteinExistence type="predicted"/>
<dbReference type="AlphaFoldDB" id="A0A8J8NUN2"/>
<keyword evidence="3" id="KW-1185">Reference proteome</keyword>
<feature type="transmembrane region" description="Helical" evidence="1">
    <location>
        <begin position="485"/>
        <end position="504"/>
    </location>
</feature>
<feature type="transmembrane region" description="Helical" evidence="1">
    <location>
        <begin position="111"/>
        <end position="132"/>
    </location>
</feature>
<feature type="transmembrane region" description="Helical" evidence="1">
    <location>
        <begin position="152"/>
        <end position="175"/>
    </location>
</feature>
<evidence type="ECO:0000313" key="2">
    <source>
        <dbReference type="EMBL" id="TNV82096.1"/>
    </source>
</evidence>
<accession>A0A8J8NUN2</accession>
<sequence>MRLIESVQGLLVIVHQVQFQAAYAYSSRIISDKFKAARVELPYPRNVNCGELSELECLTQLKAMNQKFVNMEDLLDSCMHANLVALLCFFCPFVTRFWFWESQNWFMFQKLLSFISMSYYLYTMTFVCTEYSKLETQKVDNKLEFASLHRWVSIEITTFFAICASSIIVLAFSLLKAPQQNKNEVEQKKSEHKEDFFETNKEFIAIASTFCSLSYIFFQAYYYYEELTTIQRYILLGMSIGNLLLGIYSLFRFQNKAYMQVFKKSTILILFVLCFVIFIASIFYADFSETYIVYSSLISIQFGIIFFLMSLLIVKELIKEKHQKILQGRQTDSQKITAKESLLQDEDTESLKEDADKDRSKSVISSINQLPIDDDANVDEVEKLQERINELTVEQILDNNRRTSAVKNRITKEITTHLELLDDYYAMTWCGFQKRFQEDLQIQRADIFNRFQKCMIICGIQMTLSIIVFYSLTNGEYDEDTSWSIVLAKFFCVFLLHLSIIGEVRQGIVMLKYQIDHQDNFRDQEGKSTIIPATLLIFMQLSTSLATEYINYYLIVGATTTLEAIINYVALKGIAEIDNIYFQIAQQDELKVAFIESKPLIEHTTKERRSSRNQLRGRKLFFRKLYKLIKFIYSAYFYFLPMYVLIYVHIVTFKTKTIDVHAKPL</sequence>
<comment type="caution">
    <text evidence="2">The sequence shown here is derived from an EMBL/GenBank/DDBJ whole genome shotgun (WGS) entry which is preliminary data.</text>
</comment>
<organism evidence="2 3">
    <name type="scientific">Halteria grandinella</name>
    <dbReference type="NCBI Taxonomy" id="5974"/>
    <lineage>
        <taxon>Eukaryota</taxon>
        <taxon>Sar</taxon>
        <taxon>Alveolata</taxon>
        <taxon>Ciliophora</taxon>
        <taxon>Intramacronucleata</taxon>
        <taxon>Spirotrichea</taxon>
        <taxon>Stichotrichia</taxon>
        <taxon>Sporadotrichida</taxon>
        <taxon>Halteriidae</taxon>
        <taxon>Halteria</taxon>
    </lineage>
</organism>